<accession>A0A2A8PRQ8</accession>
<evidence type="ECO:0008006" key="4">
    <source>
        <dbReference type="Google" id="ProtNLM"/>
    </source>
</evidence>
<evidence type="ECO:0000256" key="1">
    <source>
        <dbReference type="SAM" id="SignalP"/>
    </source>
</evidence>
<sequence>MKFRFLSSVSILCCIIFLTSCISNENSTSLFPKSSEKALKQINKAEYVVSYTNGFKSGGYLTTYDKEGNVLEQAPIEGQSIITNAKDENAYYFASSRNGKHYSVTKQGRIETVSKPKDLQDTNAGAYFIQAEQGYVFYDMNIGILNEKDGYIGELVYEKKGQTQQHIKLKGTVQGAHIINNTLYAFSQTDQKVYVSSINLSTNKLLKEVEIPNQDVLFASSFHKSIFQVWDGKLVLSLSDNVNQKLPTRLVIINPDNGSIEKEILLKSVPMHLEVINNELYIFEPDGNIQVLNTKYETIKTYSIQETSAFLNELGQKEGVIADIQIEQKKIYFLYQYTHESSRSGKKRGEIHSYSLEDGKKLDETTLMFNKNWEDITFLVTNPDE</sequence>
<dbReference type="OrthoDB" id="9785230at2"/>
<dbReference type="PROSITE" id="PS51257">
    <property type="entry name" value="PROKAR_LIPOPROTEIN"/>
    <property type="match status" value="1"/>
</dbReference>
<feature type="chain" id="PRO_5012270168" description="Lipoprotein" evidence="1">
    <location>
        <begin position="26"/>
        <end position="385"/>
    </location>
</feature>
<dbReference type="SUPFAM" id="SSF50969">
    <property type="entry name" value="YVTN repeat-like/Quinoprotein amine dehydrogenase"/>
    <property type="match status" value="1"/>
</dbReference>
<proteinExistence type="predicted"/>
<dbReference type="Proteomes" id="UP000220635">
    <property type="component" value="Unassembled WGS sequence"/>
</dbReference>
<gene>
    <name evidence="2" type="ORF">CN425_22165</name>
</gene>
<dbReference type="AlphaFoldDB" id="A0A2A8PRQ8"/>
<comment type="caution">
    <text evidence="2">The sequence shown here is derived from an EMBL/GenBank/DDBJ whole genome shotgun (WGS) entry which is preliminary data.</text>
</comment>
<dbReference type="InterPro" id="IPR011044">
    <property type="entry name" value="Quino_amine_DH_bsu"/>
</dbReference>
<dbReference type="EMBL" id="NTWE01000041">
    <property type="protein sequence ID" value="PEV98064.1"/>
    <property type="molecule type" value="Genomic_DNA"/>
</dbReference>
<reference evidence="2 3" key="1">
    <citation type="submission" date="2017-09" db="EMBL/GenBank/DDBJ databases">
        <title>Large-scale bioinformatics analysis of Bacillus genomes uncovers conserved roles of natural products in bacterial physiology.</title>
        <authorList>
            <consortium name="Agbiome Team Llc"/>
            <person name="Bleich R.M."/>
            <person name="Grubbs K.J."/>
            <person name="Santa Maria K.C."/>
            <person name="Allen S.E."/>
            <person name="Farag S."/>
            <person name="Shank E.A."/>
            <person name="Bowers A."/>
        </authorList>
    </citation>
    <scope>NUCLEOTIDE SEQUENCE [LARGE SCALE GENOMIC DNA]</scope>
    <source>
        <strain evidence="2 3">AFS010695</strain>
    </source>
</reference>
<protein>
    <recommendedName>
        <fullName evidence="4">Lipoprotein</fullName>
    </recommendedName>
</protein>
<name>A0A2A8PRQ8_BACCE</name>
<keyword evidence="1" id="KW-0732">Signal</keyword>
<evidence type="ECO:0000313" key="2">
    <source>
        <dbReference type="EMBL" id="PEV98064.1"/>
    </source>
</evidence>
<dbReference type="RefSeq" id="WP_098381170.1">
    <property type="nucleotide sequence ID" value="NZ_NTWE01000041.1"/>
</dbReference>
<organism evidence="2 3">
    <name type="scientific">Bacillus cereus</name>
    <dbReference type="NCBI Taxonomy" id="1396"/>
    <lineage>
        <taxon>Bacteria</taxon>
        <taxon>Bacillati</taxon>
        <taxon>Bacillota</taxon>
        <taxon>Bacilli</taxon>
        <taxon>Bacillales</taxon>
        <taxon>Bacillaceae</taxon>
        <taxon>Bacillus</taxon>
        <taxon>Bacillus cereus group</taxon>
    </lineage>
</organism>
<evidence type="ECO:0000313" key="3">
    <source>
        <dbReference type="Proteomes" id="UP000220635"/>
    </source>
</evidence>
<feature type="signal peptide" evidence="1">
    <location>
        <begin position="1"/>
        <end position="25"/>
    </location>
</feature>